<proteinExistence type="predicted"/>
<keyword evidence="1" id="KW-0863">Zinc-finger</keyword>
<evidence type="ECO:0000313" key="6">
    <source>
        <dbReference type="Proteomes" id="UP001497512"/>
    </source>
</evidence>
<keyword evidence="2" id="KW-0175">Coiled coil</keyword>
<feature type="region of interest" description="Disordered" evidence="3">
    <location>
        <begin position="1"/>
        <end position="103"/>
    </location>
</feature>
<feature type="region of interest" description="Disordered" evidence="3">
    <location>
        <begin position="201"/>
        <end position="281"/>
    </location>
</feature>
<feature type="compositionally biased region" description="Polar residues" evidence="3">
    <location>
        <begin position="1"/>
        <end position="25"/>
    </location>
</feature>
<evidence type="ECO:0000259" key="4">
    <source>
        <dbReference type="PROSITE" id="PS50089"/>
    </source>
</evidence>
<feature type="coiled-coil region" evidence="2">
    <location>
        <begin position="294"/>
        <end position="371"/>
    </location>
</feature>
<dbReference type="PROSITE" id="PS50089">
    <property type="entry name" value="ZF_RING_2"/>
    <property type="match status" value="1"/>
</dbReference>
<feature type="compositionally biased region" description="Basic and acidic residues" evidence="3">
    <location>
        <begin position="227"/>
        <end position="236"/>
    </location>
</feature>
<feature type="compositionally biased region" description="Polar residues" evidence="3">
    <location>
        <begin position="161"/>
        <end position="172"/>
    </location>
</feature>
<keyword evidence="1" id="KW-0479">Metal-binding</keyword>
<dbReference type="Proteomes" id="UP001497512">
    <property type="component" value="Chromosome 1"/>
</dbReference>
<dbReference type="Pfam" id="PF13920">
    <property type="entry name" value="zf-C3HC4_3"/>
    <property type="match status" value="1"/>
</dbReference>
<evidence type="ECO:0000313" key="5">
    <source>
        <dbReference type="EMBL" id="CAK9190504.1"/>
    </source>
</evidence>
<dbReference type="EMBL" id="OZ019893">
    <property type="protein sequence ID" value="CAK9190504.1"/>
    <property type="molecule type" value="Genomic_DNA"/>
</dbReference>
<dbReference type="SUPFAM" id="SSF57850">
    <property type="entry name" value="RING/U-box"/>
    <property type="match status" value="1"/>
</dbReference>
<keyword evidence="1" id="KW-0862">Zinc</keyword>
<feature type="compositionally biased region" description="Polar residues" evidence="3">
    <location>
        <begin position="94"/>
        <end position="103"/>
    </location>
</feature>
<reference evidence="5 6" key="1">
    <citation type="submission" date="2024-02" db="EMBL/GenBank/DDBJ databases">
        <authorList>
            <consortium name="ELIXIR-Norway"/>
            <consortium name="Elixir Norway"/>
        </authorList>
    </citation>
    <scope>NUCLEOTIDE SEQUENCE [LARGE SCALE GENOMIC DNA]</scope>
</reference>
<feature type="compositionally biased region" description="Basic and acidic residues" evidence="3">
    <location>
        <begin position="244"/>
        <end position="276"/>
    </location>
</feature>
<feature type="region of interest" description="Disordered" evidence="3">
    <location>
        <begin position="147"/>
        <end position="173"/>
    </location>
</feature>
<feature type="compositionally biased region" description="Low complexity" evidence="3">
    <location>
        <begin position="47"/>
        <end position="58"/>
    </location>
</feature>
<feature type="compositionally biased region" description="Low complexity" evidence="3">
    <location>
        <begin position="72"/>
        <end position="85"/>
    </location>
</feature>
<name>A0ABP0T9T2_9BRYO</name>
<dbReference type="Gene3D" id="3.30.40.10">
    <property type="entry name" value="Zinc/RING finger domain, C3HC4 (zinc finger)"/>
    <property type="match status" value="1"/>
</dbReference>
<keyword evidence="6" id="KW-1185">Reference proteome</keyword>
<evidence type="ECO:0000256" key="2">
    <source>
        <dbReference type="SAM" id="Coils"/>
    </source>
</evidence>
<evidence type="ECO:0000256" key="1">
    <source>
        <dbReference type="PROSITE-ProRule" id="PRU00175"/>
    </source>
</evidence>
<organism evidence="5 6">
    <name type="scientific">Sphagnum troendelagicum</name>
    <dbReference type="NCBI Taxonomy" id="128251"/>
    <lineage>
        <taxon>Eukaryota</taxon>
        <taxon>Viridiplantae</taxon>
        <taxon>Streptophyta</taxon>
        <taxon>Embryophyta</taxon>
        <taxon>Bryophyta</taxon>
        <taxon>Sphagnophytina</taxon>
        <taxon>Sphagnopsida</taxon>
        <taxon>Sphagnales</taxon>
        <taxon>Sphagnaceae</taxon>
        <taxon>Sphagnum</taxon>
    </lineage>
</organism>
<sequence>MSKEVTSLNTGSSDSMSSLTAKKQPQQQHDGEGGGRRGLKRQKREVSSSSSSSESDSSASRRRRHQQQGVSNNNNELLQLQQQQQSEAKAAGSVTPNKNVMSNNNLQVVTESAAKPIAEAGPGLLLGSQQKKKLELTLLDTNDLEAAALPREGGKMKNVPWPSSTEDMSPSRSTKRICRCTKCRGPNSGHKEIVWNKLVSKQSVQGKNNKVAADGQLNRNGKRARRAGKEKEDDSSTKLPMQSKSKDTGDAKSKDSDILPRDYYSRGDSKPRDSWKSKQSLDGQTELLQSLVHAVHAEDKVHKEKRQLKKESRKFEEQKNILAIHLNTAMRAVHALKEQTRQLQKAKKEALRQLQTEKAALEKTFHSALKDEQERISRVLEKFECAICAEELEGSYSKRNRKKGGNNKELKQRACFRPCNHAGACVECAVNIWEKTKKCPFCDTKLSGKPAALHF</sequence>
<dbReference type="InterPro" id="IPR013083">
    <property type="entry name" value="Znf_RING/FYVE/PHD"/>
</dbReference>
<protein>
    <recommendedName>
        <fullName evidence="4">RING-type domain-containing protein</fullName>
    </recommendedName>
</protein>
<feature type="domain" description="RING-type" evidence="4">
    <location>
        <begin position="385"/>
        <end position="443"/>
    </location>
</feature>
<accession>A0ABP0T9T2</accession>
<dbReference type="InterPro" id="IPR001841">
    <property type="entry name" value="Znf_RING"/>
</dbReference>
<evidence type="ECO:0000256" key="3">
    <source>
        <dbReference type="SAM" id="MobiDB-lite"/>
    </source>
</evidence>
<gene>
    <name evidence="5" type="ORF">CSSPTR1EN2_LOCUS923</name>
</gene>
<dbReference type="SMART" id="SM00184">
    <property type="entry name" value="RING"/>
    <property type="match status" value="1"/>
</dbReference>